<feature type="region of interest" description="Disordered" evidence="1">
    <location>
        <begin position="1"/>
        <end position="33"/>
    </location>
</feature>
<evidence type="ECO:0000313" key="2">
    <source>
        <dbReference type="EMBL" id="KAL0474891.1"/>
    </source>
</evidence>
<comment type="caution">
    <text evidence="2">The sequence shown here is derived from an EMBL/GenBank/DDBJ whole genome shotgun (WGS) entry which is preliminary data.</text>
</comment>
<gene>
    <name evidence="2" type="ORF">QR685DRAFT_26177</name>
</gene>
<evidence type="ECO:0000256" key="1">
    <source>
        <dbReference type="SAM" id="MobiDB-lite"/>
    </source>
</evidence>
<sequence>MTGPKFTTGVRKAHGQTGRSETEEPTRSTLPRPGLHCVGCSTPPANAYVSDSTVFVLVSHRTMLERSRRERCCSLNGHLDSCEHLFIWSFVVSRLPLPMVICILSKGVVKTQTSGVPRSFYISRLP</sequence>
<reference evidence="2 3" key="1">
    <citation type="submission" date="2023-09" db="EMBL/GenBank/DDBJ databases">
        <title>Multi-omics analysis of a traditional fermented food reveals byproduct-associated fungal strains for waste-to-food upcycling.</title>
        <authorList>
            <consortium name="Lawrence Berkeley National Laboratory"/>
            <person name="Rekdal V.M."/>
            <person name="Villalobos-Escobedo J.M."/>
            <person name="Rodriguez-Valeron N."/>
            <person name="Garcia M.O."/>
            <person name="Vasquez D.P."/>
            <person name="Damayanti I."/>
            <person name="Sorensen P.M."/>
            <person name="Baidoo E.E."/>
            <person name="De Carvalho A.C."/>
            <person name="Riley R."/>
            <person name="Lipzen A."/>
            <person name="He G."/>
            <person name="Yan M."/>
            <person name="Haridas S."/>
            <person name="Daum C."/>
            <person name="Yoshinaga Y."/>
            <person name="Ng V."/>
            <person name="Grigoriev I.V."/>
            <person name="Munk R."/>
            <person name="Nuraida L."/>
            <person name="Wijaya C.H."/>
            <person name="Morales P.-C."/>
            <person name="Keasling J.D."/>
        </authorList>
    </citation>
    <scope>NUCLEOTIDE SEQUENCE [LARGE SCALE GENOMIC DNA]</scope>
    <source>
        <strain evidence="2 3">FGSC 2613</strain>
    </source>
</reference>
<organism evidence="2 3">
    <name type="scientific">Neurospora intermedia</name>
    <dbReference type="NCBI Taxonomy" id="5142"/>
    <lineage>
        <taxon>Eukaryota</taxon>
        <taxon>Fungi</taxon>
        <taxon>Dikarya</taxon>
        <taxon>Ascomycota</taxon>
        <taxon>Pezizomycotina</taxon>
        <taxon>Sordariomycetes</taxon>
        <taxon>Sordariomycetidae</taxon>
        <taxon>Sordariales</taxon>
        <taxon>Sordariaceae</taxon>
        <taxon>Neurospora</taxon>
    </lineage>
</organism>
<dbReference type="EMBL" id="JAVLET010000001">
    <property type="protein sequence ID" value="KAL0474891.1"/>
    <property type="molecule type" value="Genomic_DNA"/>
</dbReference>
<protein>
    <submittedName>
        <fullName evidence="2">Uncharacterized protein</fullName>
    </submittedName>
</protein>
<evidence type="ECO:0000313" key="3">
    <source>
        <dbReference type="Proteomes" id="UP001451303"/>
    </source>
</evidence>
<dbReference type="Proteomes" id="UP001451303">
    <property type="component" value="Unassembled WGS sequence"/>
</dbReference>
<accession>A0ABR3DSQ4</accession>
<keyword evidence="3" id="KW-1185">Reference proteome</keyword>
<name>A0ABR3DSQ4_NEUIN</name>
<proteinExistence type="predicted"/>